<comment type="caution">
    <text evidence="2">The sequence shown here is derived from an EMBL/GenBank/DDBJ whole genome shotgun (WGS) entry which is preliminary data.</text>
</comment>
<evidence type="ECO:0000313" key="2">
    <source>
        <dbReference type="EMBL" id="HGY95363.1"/>
    </source>
</evidence>
<dbReference type="AlphaFoldDB" id="A0A7V4XUE2"/>
<feature type="domain" description="Urocanase Rossmann-like" evidence="1">
    <location>
        <begin position="23"/>
        <end position="133"/>
    </location>
</feature>
<dbReference type="EMBL" id="DTKL01000073">
    <property type="protein sequence ID" value="HGY95363.1"/>
    <property type="molecule type" value="Genomic_DNA"/>
</dbReference>
<dbReference type="SUPFAM" id="SSF111326">
    <property type="entry name" value="Urocanase"/>
    <property type="match status" value="1"/>
</dbReference>
<proteinExistence type="predicted"/>
<gene>
    <name evidence="2" type="ORF">ENW50_11875</name>
</gene>
<dbReference type="Pfam" id="PF01175">
    <property type="entry name" value="Urocanase"/>
    <property type="match status" value="1"/>
</dbReference>
<dbReference type="InterPro" id="IPR035085">
    <property type="entry name" value="Urocanase_Rossmann-like"/>
</dbReference>
<protein>
    <recommendedName>
        <fullName evidence="1">Urocanase Rossmann-like domain-containing protein</fullName>
    </recommendedName>
</protein>
<sequence>MNLACALDIPLPAVSEVYDVCAAVMRLSQMHWSGSAGGRLLAVFGLEPRGIATVVAGCVAGAAVLAIDADREHAKQMLRFGICDFVVNDLDEALRILKNEVRKKQPVSVCMAADLEACAQQMVERGLQPDLLAGALDGAAAVLQERGAAVLGADQDAPAGQRVLWRFRSAGTFMPLHILTQVDHLAADALDPRMAETPMRRLWLERAPRYLGRKLAAERSVRIYPEEFARFQAALAEDAALAARIEVRAEA</sequence>
<accession>A0A7V4XUE2</accession>
<reference evidence="2" key="1">
    <citation type="journal article" date="2020" name="mSystems">
        <title>Genome- and Community-Level Interaction Insights into Carbon Utilization and Element Cycling Functions of Hydrothermarchaeota in Hydrothermal Sediment.</title>
        <authorList>
            <person name="Zhou Z."/>
            <person name="Liu Y."/>
            <person name="Xu W."/>
            <person name="Pan J."/>
            <person name="Luo Z.H."/>
            <person name="Li M."/>
        </authorList>
    </citation>
    <scope>NUCLEOTIDE SEQUENCE [LARGE SCALE GENOMIC DNA]</scope>
    <source>
        <strain evidence="2">SpSt-855</strain>
    </source>
</reference>
<dbReference type="InterPro" id="IPR038364">
    <property type="entry name" value="Urocanase_central_sf"/>
</dbReference>
<dbReference type="Gene3D" id="3.40.50.10730">
    <property type="entry name" value="Urocanase like domains"/>
    <property type="match status" value="1"/>
</dbReference>
<organism evidence="2">
    <name type="scientific">Acidobacterium capsulatum</name>
    <dbReference type="NCBI Taxonomy" id="33075"/>
    <lineage>
        <taxon>Bacteria</taxon>
        <taxon>Pseudomonadati</taxon>
        <taxon>Acidobacteriota</taxon>
        <taxon>Terriglobia</taxon>
        <taxon>Terriglobales</taxon>
        <taxon>Acidobacteriaceae</taxon>
        <taxon>Acidobacterium</taxon>
    </lineage>
</organism>
<dbReference type="InterPro" id="IPR036190">
    <property type="entry name" value="Urocanase_sf"/>
</dbReference>
<evidence type="ECO:0000259" key="1">
    <source>
        <dbReference type="Pfam" id="PF01175"/>
    </source>
</evidence>
<name>A0A7V4XUE2_9BACT</name>